<organism evidence="11 12">
    <name type="scientific">Musa balbisiana</name>
    <name type="common">Banana</name>
    <dbReference type="NCBI Taxonomy" id="52838"/>
    <lineage>
        <taxon>Eukaryota</taxon>
        <taxon>Viridiplantae</taxon>
        <taxon>Streptophyta</taxon>
        <taxon>Embryophyta</taxon>
        <taxon>Tracheophyta</taxon>
        <taxon>Spermatophyta</taxon>
        <taxon>Magnoliopsida</taxon>
        <taxon>Liliopsida</taxon>
        <taxon>Zingiberales</taxon>
        <taxon>Musaceae</taxon>
        <taxon>Musa</taxon>
    </lineage>
</organism>
<keyword evidence="7" id="KW-0862">Zinc</keyword>
<dbReference type="SUPFAM" id="SSF57850">
    <property type="entry name" value="RING/U-box"/>
    <property type="match status" value="1"/>
</dbReference>
<evidence type="ECO:0000256" key="8">
    <source>
        <dbReference type="PROSITE-ProRule" id="PRU00175"/>
    </source>
</evidence>
<sequence length="196" mass="21403">MSSAANIYFCCQCGCTFPFNLANAVNGGDIIWCFHCGRSVVFANPSPGVVIFGDQQSSSSDDDDDDPDPAPFDDTDMFPSSIIGLPSAGFLNAGVVSLDELEQEFEQWYEEPIDLSASSSGTRSASRAAVEALPDVKISVAAPEDDPIDCSVCMESFDAGEVVKQMPCMHMFHDRCILRWLDCHNSCPFCRYELPR</sequence>
<evidence type="ECO:0000313" key="12">
    <source>
        <dbReference type="Proteomes" id="UP000317650"/>
    </source>
</evidence>
<dbReference type="GO" id="GO:0016567">
    <property type="term" value="P:protein ubiquitination"/>
    <property type="evidence" value="ECO:0007669"/>
    <property type="project" value="TreeGrafter"/>
</dbReference>
<evidence type="ECO:0000256" key="9">
    <source>
        <dbReference type="SAM" id="MobiDB-lite"/>
    </source>
</evidence>
<feature type="compositionally biased region" description="Acidic residues" evidence="9">
    <location>
        <begin position="60"/>
        <end position="75"/>
    </location>
</feature>
<evidence type="ECO:0000256" key="4">
    <source>
        <dbReference type="ARBA" id="ARBA00022723"/>
    </source>
</evidence>
<dbReference type="STRING" id="52838.A0A4S8IBE6"/>
<keyword evidence="4" id="KW-0479">Metal-binding</keyword>
<dbReference type="PROSITE" id="PS50089">
    <property type="entry name" value="ZF_RING_2"/>
    <property type="match status" value="1"/>
</dbReference>
<dbReference type="Proteomes" id="UP000317650">
    <property type="component" value="Chromosome 2"/>
</dbReference>
<protein>
    <recommendedName>
        <fullName evidence="2">RING-type E3 ubiquitin transferase</fullName>
        <ecNumber evidence="2">2.3.2.27</ecNumber>
    </recommendedName>
</protein>
<evidence type="ECO:0000256" key="7">
    <source>
        <dbReference type="ARBA" id="ARBA00022833"/>
    </source>
</evidence>
<keyword evidence="3" id="KW-0808">Transferase</keyword>
<dbReference type="PANTHER" id="PTHR15710:SF202">
    <property type="entry name" value="RING-TYPE E3 UBIQUITIN TRANSFERASE"/>
    <property type="match status" value="1"/>
</dbReference>
<keyword evidence="12" id="KW-1185">Reference proteome</keyword>
<evidence type="ECO:0000256" key="1">
    <source>
        <dbReference type="ARBA" id="ARBA00000900"/>
    </source>
</evidence>
<proteinExistence type="predicted"/>
<evidence type="ECO:0000259" key="10">
    <source>
        <dbReference type="PROSITE" id="PS50089"/>
    </source>
</evidence>
<gene>
    <name evidence="11" type="ORF">C4D60_Mb02t11960</name>
</gene>
<evidence type="ECO:0000256" key="6">
    <source>
        <dbReference type="ARBA" id="ARBA00022786"/>
    </source>
</evidence>
<dbReference type="Gene3D" id="3.30.40.10">
    <property type="entry name" value="Zinc/RING finger domain, C3HC4 (zinc finger)"/>
    <property type="match status" value="1"/>
</dbReference>
<dbReference type="InterPro" id="IPR001841">
    <property type="entry name" value="Znf_RING"/>
</dbReference>
<dbReference type="EMBL" id="PYDT01000011">
    <property type="protein sequence ID" value="THU44874.1"/>
    <property type="molecule type" value="Genomic_DNA"/>
</dbReference>
<dbReference type="GO" id="GO:0008270">
    <property type="term" value="F:zinc ion binding"/>
    <property type="evidence" value="ECO:0007669"/>
    <property type="project" value="UniProtKB-KW"/>
</dbReference>
<keyword evidence="6" id="KW-0833">Ubl conjugation pathway</keyword>
<comment type="catalytic activity">
    <reaction evidence="1">
        <text>S-ubiquitinyl-[E2 ubiquitin-conjugating enzyme]-L-cysteine + [acceptor protein]-L-lysine = [E2 ubiquitin-conjugating enzyme]-L-cysteine + N(6)-ubiquitinyl-[acceptor protein]-L-lysine.</text>
        <dbReference type="EC" id="2.3.2.27"/>
    </reaction>
</comment>
<comment type="caution">
    <text evidence="11">The sequence shown here is derived from an EMBL/GenBank/DDBJ whole genome shotgun (WGS) entry which is preliminary data.</text>
</comment>
<evidence type="ECO:0000256" key="3">
    <source>
        <dbReference type="ARBA" id="ARBA00022679"/>
    </source>
</evidence>
<name>A0A4S8IBE6_MUSBA</name>
<dbReference type="GO" id="GO:0061630">
    <property type="term" value="F:ubiquitin protein ligase activity"/>
    <property type="evidence" value="ECO:0007669"/>
    <property type="project" value="UniProtKB-EC"/>
</dbReference>
<feature type="domain" description="RING-type" evidence="10">
    <location>
        <begin position="150"/>
        <end position="191"/>
    </location>
</feature>
<dbReference type="InterPro" id="IPR013083">
    <property type="entry name" value="Znf_RING/FYVE/PHD"/>
</dbReference>
<accession>A0A4S8IBE6</accession>
<dbReference type="GO" id="GO:0005737">
    <property type="term" value="C:cytoplasm"/>
    <property type="evidence" value="ECO:0007669"/>
    <property type="project" value="TreeGrafter"/>
</dbReference>
<dbReference type="EC" id="2.3.2.27" evidence="2"/>
<feature type="region of interest" description="Disordered" evidence="9">
    <location>
        <begin position="53"/>
        <end position="75"/>
    </location>
</feature>
<dbReference type="FunFam" id="3.30.40.10:FF:000127">
    <property type="entry name" value="E3 ubiquitin-protein ligase RNF181"/>
    <property type="match status" value="1"/>
</dbReference>
<reference evidence="11 12" key="1">
    <citation type="journal article" date="2019" name="Nat. Plants">
        <title>Genome sequencing of Musa balbisiana reveals subgenome evolution and function divergence in polyploid bananas.</title>
        <authorList>
            <person name="Yao X."/>
        </authorList>
    </citation>
    <scope>NUCLEOTIDE SEQUENCE [LARGE SCALE GENOMIC DNA]</scope>
    <source>
        <strain evidence="12">cv. DH-PKW</strain>
        <tissue evidence="11">Leaves</tissue>
    </source>
</reference>
<dbReference type="Pfam" id="PF13639">
    <property type="entry name" value="zf-RING_2"/>
    <property type="match status" value="1"/>
</dbReference>
<evidence type="ECO:0000313" key="11">
    <source>
        <dbReference type="EMBL" id="THU44874.1"/>
    </source>
</evidence>
<dbReference type="PANTHER" id="PTHR15710">
    <property type="entry name" value="E3 UBIQUITIN-PROTEIN LIGASE PRAJA"/>
    <property type="match status" value="1"/>
</dbReference>
<dbReference type="AlphaFoldDB" id="A0A4S8IBE6"/>
<keyword evidence="5 8" id="KW-0863">Zinc-finger</keyword>
<evidence type="ECO:0000256" key="2">
    <source>
        <dbReference type="ARBA" id="ARBA00012483"/>
    </source>
</evidence>
<dbReference type="SMART" id="SM00184">
    <property type="entry name" value="RING"/>
    <property type="match status" value="1"/>
</dbReference>
<evidence type="ECO:0000256" key="5">
    <source>
        <dbReference type="ARBA" id="ARBA00022771"/>
    </source>
</evidence>